<dbReference type="InParanoid" id="A0A1E7F277"/>
<feature type="region of interest" description="Disordered" evidence="1">
    <location>
        <begin position="323"/>
        <end position="362"/>
    </location>
</feature>
<dbReference type="InterPro" id="IPR036890">
    <property type="entry name" value="HATPase_C_sf"/>
</dbReference>
<keyword evidence="4" id="KW-1185">Reference proteome</keyword>
<dbReference type="Pfam" id="PF12449">
    <property type="entry name" value="DUF3684"/>
    <property type="match status" value="2"/>
</dbReference>
<dbReference type="InterPro" id="IPR022155">
    <property type="entry name" value="DUF3684"/>
</dbReference>
<name>A0A1E7F277_9STRA</name>
<dbReference type="KEGG" id="fcy:FRACYDRAFT_211007"/>
<evidence type="ECO:0000313" key="4">
    <source>
        <dbReference type="Proteomes" id="UP000095751"/>
    </source>
</evidence>
<dbReference type="PANTHER" id="PTHR47839:SF1">
    <property type="entry name" value="DOMAIN PROTEIN, PUTATIVE (AFU_ORTHOLOGUE AFUA_6G04830)-RELATED"/>
    <property type="match status" value="1"/>
</dbReference>
<evidence type="ECO:0000259" key="2">
    <source>
        <dbReference type="Pfam" id="PF25794"/>
    </source>
</evidence>
<dbReference type="OrthoDB" id="1262810at2759"/>
<dbReference type="Gene3D" id="3.30.565.10">
    <property type="entry name" value="Histidine kinase-like ATPase, C-terminal domain"/>
    <property type="match status" value="1"/>
</dbReference>
<dbReference type="InterPro" id="IPR058210">
    <property type="entry name" value="SACS/Nov_dom"/>
</dbReference>
<organism evidence="3 4">
    <name type="scientific">Fragilariopsis cylindrus CCMP1102</name>
    <dbReference type="NCBI Taxonomy" id="635003"/>
    <lineage>
        <taxon>Eukaryota</taxon>
        <taxon>Sar</taxon>
        <taxon>Stramenopiles</taxon>
        <taxon>Ochrophyta</taxon>
        <taxon>Bacillariophyta</taxon>
        <taxon>Bacillariophyceae</taxon>
        <taxon>Bacillariophycidae</taxon>
        <taxon>Bacillariales</taxon>
        <taxon>Bacillariaceae</taxon>
        <taxon>Fragilariopsis</taxon>
    </lineage>
</organism>
<reference evidence="3 4" key="1">
    <citation type="submission" date="2016-09" db="EMBL/GenBank/DDBJ databases">
        <title>Extensive genetic diversity and differential bi-allelic expression allows diatom success in the polar Southern Ocean.</title>
        <authorList>
            <consortium name="DOE Joint Genome Institute"/>
            <person name="Mock T."/>
            <person name="Otillar R.P."/>
            <person name="Strauss J."/>
            <person name="Dupont C."/>
            <person name="Frickenhaus S."/>
            <person name="Maumus F."/>
            <person name="Mcmullan M."/>
            <person name="Sanges R."/>
            <person name="Schmutz J."/>
            <person name="Toseland A."/>
            <person name="Valas R."/>
            <person name="Veluchamy A."/>
            <person name="Ward B.J."/>
            <person name="Allen A."/>
            <person name="Barry K."/>
            <person name="Falciatore A."/>
            <person name="Ferrante M."/>
            <person name="Fortunato A.E."/>
            <person name="Gloeckner G."/>
            <person name="Gruber A."/>
            <person name="Hipkin R."/>
            <person name="Janech M."/>
            <person name="Kroth P."/>
            <person name="Leese F."/>
            <person name="Lindquist E."/>
            <person name="Lyon B.R."/>
            <person name="Martin J."/>
            <person name="Mayer C."/>
            <person name="Parker M."/>
            <person name="Quesneville H."/>
            <person name="Raymond J."/>
            <person name="Uhlig C."/>
            <person name="Valentin K.U."/>
            <person name="Worden A.Z."/>
            <person name="Armbrust E.V."/>
            <person name="Bowler C."/>
            <person name="Green B."/>
            <person name="Moulton V."/>
            <person name="Van Oosterhout C."/>
            <person name="Grigoriev I."/>
        </authorList>
    </citation>
    <scope>NUCLEOTIDE SEQUENCE [LARGE SCALE GENOMIC DNA]</scope>
    <source>
        <strain evidence="3 4">CCMP1102</strain>
    </source>
</reference>
<dbReference type="EMBL" id="KV784365">
    <property type="protein sequence ID" value="OEU12310.1"/>
    <property type="molecule type" value="Genomic_DNA"/>
</dbReference>
<evidence type="ECO:0000256" key="1">
    <source>
        <dbReference type="SAM" id="MobiDB-lite"/>
    </source>
</evidence>
<feature type="region of interest" description="Disordered" evidence="1">
    <location>
        <begin position="1460"/>
        <end position="1510"/>
    </location>
</feature>
<feature type="compositionally biased region" description="Polar residues" evidence="1">
    <location>
        <begin position="1463"/>
        <end position="1476"/>
    </location>
</feature>
<dbReference type="Proteomes" id="UP000095751">
    <property type="component" value="Unassembled WGS sequence"/>
</dbReference>
<accession>A0A1E7F277</accession>
<protein>
    <recommendedName>
        <fullName evidence="2">Sacsin/Nov domain-containing protein</fullName>
    </recommendedName>
</protein>
<gene>
    <name evidence="3" type="ORF">FRACYDRAFT_211007</name>
</gene>
<sequence length="1759" mass="197827">MSNNDFYANVKDDVSRSTVGEERVEVNQRALIDKILARYASAGACYRELLQNSNDANATCAEIYFTTNSSDGKEIVTNVTYRNNGMTFRPQDWARLKSIAEGNPDESKIGAFGVGAYTMFSICEEPMVLSGTQALAFFWKGDALWTKTITMTNRPKEDQPWTSFVLPSRDPYVLPSLVEFGEFLCASLTFTKCLSEIRVYVNHKRRLTIIKTLLQEPTVVQINSSKNKNSWFSWNSSSNNKGGTITTSPSGLFALKDDQSLLESVYHVQVDLDGDVGTVTARYLSGLATTNVPADMTSRMERVTKKKPPSKIEVQIFLSHDQTIDYNDDDDDDGIGIGEVDESKRRNYPSSSSQKKRREKHRAVRQIVQSFSPRMGEGRIFIGFRTSQTTGLAAHLSAPFIPTVEREAMDLQDHTLRIFNLELLDFAGILMRLTLEHSMIELGLQFEKGASERKEIETKLLREAKEGELQRKKKKNDTISGTANTNTTNNLVTGSTLFGFAKFMAKGVKKTIKNVVTNISDMVDDGGELIYPLDLRPLSLAQGFSRCIQDRAPPVLTRSGVVPGDKGRLPNNGMEAFVDEGVIRKVVYQNAEEYHDVIAACRKLSLDDLTQKLSKDVLDESKLIRLIKWWVKFSKIQSNFSAVQGAELKDQVRFFLDRSNQENNDEALPVYYLKDFLFYLDKNRIRSGSGCIIEDLPMPDSILPKQIHEEVTTRVLSDTALNGWFSPLPIEIWVDFVSQHPCMTSGQPEYDKKRLQVLSTLGNEHRSVSFQRVFGNFCRNLLKEKRCLPFDSIEPLPYAADLPSNLYLYSAELNAFSNIGNFHKVSKSLQHMGVSDDFLLSLGVRKSVAIEFLFENLHTLRYHNDPKPLVEYLQSASLTSTDIQQLRNTQYLPAENDVSRMFAPGELFLPDTTFRIFPFVRIMQWPSEDDITERSPNGKFLLTLGMKPLPELLQVLRYISDEVTDDVTRLCCLDFVAKRLGSGGSYELPYSKLGRSDKLGLKFLPCKIKSPLSGVEKQTCCSLLNCCSNNSAGVMGFPILHLKESKNKMYGNLFQCVEEPSPTALLQQLQVLVSLAKKTLGAAAAGSHRVSFSRTIIATFSEIFNYMSCRTSEIDVSRLNNEEFIPCLVNEEIKWFRPTMVFFKNKSSDDEIGDITQSLFHVVDFSPFLAGAGVRQDASTKDIFRRMIDSPQTVLSAVNGEENYRALLRRVAANRPFRRVTDEIRDAPFLLAYIVSETKKSNDKVTFELAKAEDIFVIDNSFFGRMFPVKRAPHESDLEEFYALLGANYISKVVRKKFDVVGSYQHKTAVTEALTERISERGPLLLSSSNTSRSLADNASSILEQKNLEIIQAPELKAIYSLDKCVRTQQTTCCVRQGMFGKNSLVVTSNFDWFDVGFAIGELILKRCQLEDAFLISSLLETPLQNLRDRGFPVDRIIKPKAPPETKTDSPLSEPITIAAKISSGSNSRPGNNDSGMATKGYPKDEVVTQKSENLKKKEEKKSPSKLLGSKKLGKAFSGLKSSNFGGIPNHLKLGQSEEMMSGPSTGKNDSAAPKDDAELHTNMEHMLQKRVQNAARSVDSNGIKSPEVSISIPEGLDHGSSCEIIPSQDITPFIGTNGESESHNSIKIFSYRKDEASNNYLRVNFDAVECFAVVLERLCVVFELPKQSVAIYHHPTSNVIAFNSSGALYFNIRYYYRIHYARNLHRKRECYSYWFVVACHELAHNMEGPHNRTHAFYTESYTSLYLPKLMALFDQVDE</sequence>
<dbReference type="PANTHER" id="PTHR47839">
    <property type="entry name" value="DOMAIN PROTEIN, PUTATIVE (AFU_ORTHOLOGUE AFUA_6G04830)-RELATED"/>
    <property type="match status" value="1"/>
</dbReference>
<proteinExistence type="predicted"/>
<dbReference type="Pfam" id="PF25794">
    <property type="entry name" value="SACS"/>
    <property type="match status" value="1"/>
</dbReference>
<feature type="compositionally biased region" description="Basic and acidic residues" evidence="1">
    <location>
        <begin position="1482"/>
        <end position="1503"/>
    </location>
</feature>
<feature type="domain" description="Sacsin/Nov" evidence="2">
    <location>
        <begin position="31"/>
        <end position="135"/>
    </location>
</feature>
<dbReference type="SUPFAM" id="SSF55874">
    <property type="entry name" value="ATPase domain of HSP90 chaperone/DNA topoisomerase II/histidine kinase"/>
    <property type="match status" value="1"/>
</dbReference>
<evidence type="ECO:0000313" key="3">
    <source>
        <dbReference type="EMBL" id="OEU12310.1"/>
    </source>
</evidence>